<accession>A0A1H0BKH2</accession>
<keyword evidence="2" id="KW-0547">Nucleotide-binding</keyword>
<dbReference type="SUPFAM" id="SSF53062">
    <property type="entry name" value="PTS system fructose IIA component-like"/>
    <property type="match status" value="1"/>
</dbReference>
<evidence type="ECO:0000256" key="2">
    <source>
        <dbReference type="ARBA" id="ARBA00022741"/>
    </source>
</evidence>
<dbReference type="Gene3D" id="1.10.1790.10">
    <property type="entry name" value="PRD domain"/>
    <property type="match status" value="1"/>
</dbReference>
<keyword evidence="4" id="KW-0238">DNA-binding</keyword>
<gene>
    <name evidence="8" type="ORF">SAMN04488137_4536</name>
</gene>
<evidence type="ECO:0000313" key="9">
    <source>
        <dbReference type="Proteomes" id="UP000199544"/>
    </source>
</evidence>
<name>A0A1H0BKH2_9BACL</name>
<evidence type="ECO:0000256" key="1">
    <source>
        <dbReference type="ARBA" id="ARBA00022679"/>
    </source>
</evidence>
<dbReference type="Pfam" id="PF00158">
    <property type="entry name" value="Sigma54_activat"/>
    <property type="match status" value="1"/>
</dbReference>
<dbReference type="Pfam" id="PF03610">
    <property type="entry name" value="EIIA-man"/>
    <property type="match status" value="1"/>
</dbReference>
<dbReference type="STRING" id="459525.SAMN04488137_4536"/>
<dbReference type="InterPro" id="IPR002078">
    <property type="entry name" value="Sigma_54_int"/>
</dbReference>
<dbReference type="GO" id="GO:0005524">
    <property type="term" value="F:ATP binding"/>
    <property type="evidence" value="ECO:0007669"/>
    <property type="project" value="UniProtKB-KW"/>
</dbReference>
<dbReference type="GO" id="GO:0016020">
    <property type="term" value="C:membrane"/>
    <property type="evidence" value="ECO:0007669"/>
    <property type="project" value="InterPro"/>
</dbReference>
<dbReference type="CDD" id="cd00009">
    <property type="entry name" value="AAA"/>
    <property type="match status" value="1"/>
</dbReference>
<keyword evidence="9" id="KW-1185">Reference proteome</keyword>
<dbReference type="InterPro" id="IPR036662">
    <property type="entry name" value="PTS_EIIA_man-typ_sf"/>
</dbReference>
<dbReference type="Gene3D" id="3.40.50.300">
    <property type="entry name" value="P-loop containing nucleotide triphosphate hydrolases"/>
    <property type="match status" value="1"/>
</dbReference>
<evidence type="ECO:0000313" key="8">
    <source>
        <dbReference type="EMBL" id="SDN46166.1"/>
    </source>
</evidence>
<organism evidence="8 9">
    <name type="scientific">Fictibacillus solisalsi</name>
    <dbReference type="NCBI Taxonomy" id="459525"/>
    <lineage>
        <taxon>Bacteria</taxon>
        <taxon>Bacillati</taxon>
        <taxon>Bacillota</taxon>
        <taxon>Bacilli</taxon>
        <taxon>Bacillales</taxon>
        <taxon>Fictibacillaceae</taxon>
        <taxon>Fictibacillus</taxon>
    </lineage>
</organism>
<keyword evidence="1" id="KW-0808">Transferase</keyword>
<feature type="domain" description="PTS EIIA type-4" evidence="6">
    <location>
        <begin position="578"/>
        <end position="701"/>
    </location>
</feature>
<sequence>MGLIKLITKTFIEKIQQISEERTTASQLEDGIEARSLAEELNLSRSVASRYLNEMNRSGILIKVNSRPVYFFSKKMVEQQYQVSIDQLVYNTFEEMLNHIRPLDTTLDDPFVHLIGHAGSLKKPIEQCKVAISYPPKGLPFLIVGETGVGKSYMAKLIYEYAKNKGVIPKKAPFITLNCAEFANNPELLTANLFGSTKGAFTGAHKDTTGIIQEADGGVLFLDEVHRLNAEGQEKLFLFMDKGIYHPLGGSDNWKKATVRMVFATTEDPEETFLQTFLRRIPITLTIPSLKERTENEKYSLICNFYKTESKNVNVTFELKKGVIEALMNANIRGNVGELKNIITYSCAKAYTEVIHTKSDEKIEISLKDLPGEIVKDYIINHKSSRNINPFYQRTLIVDPLKEMDSDFNQRGTNSNLLDLYKRLLHLFHECQREQEKFNIGIFIKKATVPINQYLDKLIFNKQSYKDNLEFITVKHFMESIIESTDFILKPKLSGNSVIALTHFILHSGNNNGLTENDLQSYKEFQHVLKRHLQKEIDFAEMIIDETENTFGISMDPMDLFTLAIYVKGLSSSLDSKRIKAVIIAHGYSTASSIANLSNRLLREDVFEAFDMPFEVSTSEILIRLTQYLKSINTSKGVIILVDMGSLVEIKDRLNDISPATIGILNNITTQIAIDTGEKIIKGLSVKDILREVAETYKPSYQLVEPVQQYKKNAIITTCITGIGTAVKIKGLLDKGINSNIDDEIVQVLPYDFLSLKVNGLNDAVFKEYNVLGIIGTADPGVLDTTFVGIEDIISGKDNEAFCSILGQVLPSEGIETITNNIVKLFSLQNVINHLTILNPDMIIEHVSEVVSDLQNQFTMKFSNQTRISLYIHLSCLIERLVKKSPIDDYGDIEDFMDKQKDFIQTVKEIFRGIEETYGIEIPISEIGYIYDIIKIRYSEEKVENGEIIHG</sequence>
<dbReference type="GO" id="GO:0006355">
    <property type="term" value="P:regulation of DNA-templated transcription"/>
    <property type="evidence" value="ECO:0007669"/>
    <property type="project" value="InterPro"/>
</dbReference>
<dbReference type="SUPFAM" id="SSF63520">
    <property type="entry name" value="PTS-regulatory domain, PRD"/>
    <property type="match status" value="1"/>
</dbReference>
<dbReference type="AlphaFoldDB" id="A0A1H0BKH2"/>
<dbReference type="RefSeq" id="WP_090238563.1">
    <property type="nucleotide sequence ID" value="NZ_FNHW01000005.1"/>
</dbReference>
<evidence type="ECO:0000259" key="7">
    <source>
        <dbReference type="PROSITE" id="PS51372"/>
    </source>
</evidence>
<dbReference type="GO" id="GO:0009401">
    <property type="term" value="P:phosphoenolpyruvate-dependent sugar phosphotransferase system"/>
    <property type="evidence" value="ECO:0007669"/>
    <property type="project" value="InterPro"/>
</dbReference>
<dbReference type="PANTHER" id="PTHR32071">
    <property type="entry name" value="TRANSCRIPTIONAL REGULATORY PROTEIN"/>
    <property type="match status" value="1"/>
</dbReference>
<dbReference type="GO" id="GO:0003677">
    <property type="term" value="F:DNA binding"/>
    <property type="evidence" value="ECO:0007669"/>
    <property type="project" value="UniProtKB-KW"/>
</dbReference>
<dbReference type="PROSITE" id="PS51372">
    <property type="entry name" value="PRD_2"/>
    <property type="match status" value="1"/>
</dbReference>
<dbReference type="InterPro" id="IPR027417">
    <property type="entry name" value="P-loop_NTPase"/>
</dbReference>
<feature type="domain" description="PRD" evidence="7">
    <location>
        <begin position="838"/>
        <end position="944"/>
    </location>
</feature>
<dbReference type="Gene3D" id="3.40.50.510">
    <property type="entry name" value="Phosphotransferase system, mannose-type IIA component"/>
    <property type="match status" value="1"/>
</dbReference>
<feature type="domain" description="Sigma-54 factor interaction" evidence="5">
    <location>
        <begin position="114"/>
        <end position="348"/>
    </location>
</feature>
<dbReference type="SUPFAM" id="SSF52540">
    <property type="entry name" value="P-loop containing nucleoside triphosphate hydrolases"/>
    <property type="match status" value="1"/>
</dbReference>
<dbReference type="InterPro" id="IPR036390">
    <property type="entry name" value="WH_DNA-bd_sf"/>
</dbReference>
<evidence type="ECO:0000259" key="6">
    <source>
        <dbReference type="PROSITE" id="PS51096"/>
    </source>
</evidence>
<dbReference type="PROSITE" id="PS51096">
    <property type="entry name" value="PTS_EIIA_TYPE_4"/>
    <property type="match status" value="1"/>
</dbReference>
<keyword evidence="3" id="KW-0067">ATP-binding</keyword>
<dbReference type="InterPro" id="IPR011608">
    <property type="entry name" value="PRD"/>
</dbReference>
<dbReference type="InterPro" id="IPR004701">
    <property type="entry name" value="PTS_EIIA_man-typ"/>
</dbReference>
<dbReference type="InterPro" id="IPR025662">
    <property type="entry name" value="Sigma_54_int_dom_ATP-bd_1"/>
</dbReference>
<evidence type="ECO:0000256" key="4">
    <source>
        <dbReference type="ARBA" id="ARBA00023125"/>
    </source>
</evidence>
<dbReference type="SMART" id="SM00382">
    <property type="entry name" value="AAA"/>
    <property type="match status" value="1"/>
</dbReference>
<evidence type="ECO:0000259" key="5">
    <source>
        <dbReference type="PROSITE" id="PS50045"/>
    </source>
</evidence>
<dbReference type="PROSITE" id="PS00675">
    <property type="entry name" value="SIGMA54_INTERACT_1"/>
    <property type="match status" value="1"/>
</dbReference>
<protein>
    <submittedName>
        <fullName evidence="8">Transcriptional regulatory protein LevR, contains PRD, AAA+ and EIIA domains</fullName>
    </submittedName>
</protein>
<dbReference type="GO" id="GO:0016740">
    <property type="term" value="F:transferase activity"/>
    <property type="evidence" value="ECO:0007669"/>
    <property type="project" value="UniProtKB-KW"/>
</dbReference>
<dbReference type="OrthoDB" id="9771372at2"/>
<dbReference type="Proteomes" id="UP000199544">
    <property type="component" value="Unassembled WGS sequence"/>
</dbReference>
<dbReference type="Pfam" id="PF00874">
    <property type="entry name" value="PRD"/>
    <property type="match status" value="1"/>
</dbReference>
<evidence type="ECO:0000256" key="3">
    <source>
        <dbReference type="ARBA" id="ARBA00022840"/>
    </source>
</evidence>
<dbReference type="InterPro" id="IPR036634">
    <property type="entry name" value="PRD_sf"/>
</dbReference>
<dbReference type="InterPro" id="IPR003593">
    <property type="entry name" value="AAA+_ATPase"/>
</dbReference>
<reference evidence="9" key="1">
    <citation type="submission" date="2016-10" db="EMBL/GenBank/DDBJ databases">
        <authorList>
            <person name="Varghese N."/>
            <person name="Submissions S."/>
        </authorList>
    </citation>
    <scope>NUCLEOTIDE SEQUENCE [LARGE SCALE GENOMIC DNA]</scope>
    <source>
        <strain evidence="9">CGMCC 1.6854</strain>
    </source>
</reference>
<dbReference type="SUPFAM" id="SSF46785">
    <property type="entry name" value="Winged helix' DNA-binding domain"/>
    <property type="match status" value="1"/>
</dbReference>
<dbReference type="PROSITE" id="PS50045">
    <property type="entry name" value="SIGMA54_INTERACT_4"/>
    <property type="match status" value="1"/>
</dbReference>
<dbReference type="PANTHER" id="PTHR32071:SF38">
    <property type="entry name" value="PSP OPERON TRANSCRIPTIONAL ACTIVATOR"/>
    <property type="match status" value="1"/>
</dbReference>
<proteinExistence type="predicted"/>
<dbReference type="EMBL" id="FNHW01000005">
    <property type="protein sequence ID" value="SDN46166.1"/>
    <property type="molecule type" value="Genomic_DNA"/>
</dbReference>